<sequence>MSKRKVNSNKEGQEVVNLLTTESQTNTINEKNTESTSDEQANANNIGSNINSNKQVNTNNVQSDEIDKETTNKDSGQPSLDKNQPSSSSIAESNLNKDNQPSTVIDLVQNDSKSIGNTVENLKSGKGRIQLDDSYTQLLGSEPQAKAPGAALTPSIVITQQMKDLDVTMEKATAAVLAGKKEEAAFYFRLHEQMKSIPTKSPPNLIIQKDVINLDKDKLKPSSAAKSIASTKIIENGFTFREGATTNTDSNVGLTPFFEKNINELRLPVPLTIFNDEWQEEAWQYHAEKRVRSDETSKAQNLYSGHPYPHEFSQSYMIWNINYQNFIKTIRNKFKFVTLADWLVIHKDNVEDLRQTECWMVAFRYDIKMRSLLFTEKVTYEDGTTGPIDISKFRRDIKEICFAKSRKCDELSFTDNPYAEGGERFEWDHNTGNPKKQNLSRNSSYNSNSGYNSNQSNQKRNHHNVNNNQIGNNQNVSPNPSGSTFTHPEGKKRKGYAGNNFDPNYVRKEKGGTAPVSSTSKT</sequence>
<dbReference type="KEGG" id="mlr:MELLADRAFT_59421"/>
<feature type="region of interest" description="Disordered" evidence="1">
    <location>
        <begin position="423"/>
        <end position="522"/>
    </location>
</feature>
<dbReference type="InParanoid" id="F4R7F1"/>
<dbReference type="VEuPathDB" id="FungiDB:MELLADRAFT_59421"/>
<dbReference type="OrthoDB" id="2506059at2759"/>
<evidence type="ECO:0000313" key="3">
    <source>
        <dbReference type="Proteomes" id="UP000001072"/>
    </source>
</evidence>
<dbReference type="RefSeq" id="XP_007404940.1">
    <property type="nucleotide sequence ID" value="XM_007404878.1"/>
</dbReference>
<feature type="region of interest" description="Disordered" evidence="1">
    <location>
        <begin position="1"/>
        <end position="102"/>
    </location>
</feature>
<dbReference type="Proteomes" id="UP000001072">
    <property type="component" value="Unassembled WGS sequence"/>
</dbReference>
<dbReference type="EMBL" id="GL883092">
    <property type="protein sequence ID" value="EGG11305.1"/>
    <property type="molecule type" value="Genomic_DNA"/>
</dbReference>
<feature type="compositionally biased region" description="Polar residues" evidence="1">
    <location>
        <begin position="18"/>
        <end position="40"/>
    </location>
</feature>
<feature type="compositionally biased region" description="Polar residues" evidence="1">
    <location>
        <begin position="73"/>
        <end position="102"/>
    </location>
</feature>
<accession>F4R7F1</accession>
<organism evidence="3">
    <name type="scientific">Melampsora larici-populina (strain 98AG31 / pathotype 3-4-7)</name>
    <name type="common">Poplar leaf rust fungus</name>
    <dbReference type="NCBI Taxonomy" id="747676"/>
    <lineage>
        <taxon>Eukaryota</taxon>
        <taxon>Fungi</taxon>
        <taxon>Dikarya</taxon>
        <taxon>Basidiomycota</taxon>
        <taxon>Pucciniomycotina</taxon>
        <taxon>Pucciniomycetes</taxon>
        <taxon>Pucciniales</taxon>
        <taxon>Melampsoraceae</taxon>
        <taxon>Melampsora</taxon>
    </lineage>
</organism>
<dbReference type="HOGENOM" id="CLU_039647_0_0_1"/>
<dbReference type="AlphaFoldDB" id="F4R7F1"/>
<proteinExistence type="predicted"/>
<dbReference type="GeneID" id="18929348"/>
<feature type="compositionally biased region" description="Low complexity" evidence="1">
    <location>
        <begin position="41"/>
        <end position="53"/>
    </location>
</feature>
<keyword evidence="3" id="KW-1185">Reference proteome</keyword>
<feature type="compositionally biased region" description="Polar residues" evidence="1">
    <location>
        <begin position="54"/>
        <end position="63"/>
    </location>
</feature>
<evidence type="ECO:0000256" key="1">
    <source>
        <dbReference type="SAM" id="MobiDB-lite"/>
    </source>
</evidence>
<gene>
    <name evidence="2" type="ORF">MELLADRAFT_59421</name>
</gene>
<evidence type="ECO:0000313" key="2">
    <source>
        <dbReference type="EMBL" id="EGG11305.1"/>
    </source>
</evidence>
<feature type="compositionally biased region" description="Low complexity" evidence="1">
    <location>
        <begin position="437"/>
        <end position="479"/>
    </location>
</feature>
<protein>
    <submittedName>
        <fullName evidence="2">Uncharacterized protein</fullName>
    </submittedName>
</protein>
<reference evidence="3" key="1">
    <citation type="journal article" date="2011" name="Proc. Natl. Acad. Sci. U.S.A.">
        <title>Obligate biotrophy features unraveled by the genomic analysis of rust fungi.</title>
        <authorList>
            <person name="Duplessis S."/>
            <person name="Cuomo C.A."/>
            <person name="Lin Y.-C."/>
            <person name="Aerts A."/>
            <person name="Tisserant E."/>
            <person name="Veneault-Fourrey C."/>
            <person name="Joly D.L."/>
            <person name="Hacquard S."/>
            <person name="Amselem J."/>
            <person name="Cantarel B.L."/>
            <person name="Chiu R."/>
            <person name="Coutinho P.M."/>
            <person name="Feau N."/>
            <person name="Field M."/>
            <person name="Frey P."/>
            <person name="Gelhaye E."/>
            <person name="Goldberg J."/>
            <person name="Grabherr M.G."/>
            <person name="Kodira C.D."/>
            <person name="Kohler A."/>
            <person name="Kuees U."/>
            <person name="Lindquist E.A."/>
            <person name="Lucas S.M."/>
            <person name="Mago R."/>
            <person name="Mauceli E."/>
            <person name="Morin E."/>
            <person name="Murat C."/>
            <person name="Pangilinan J.L."/>
            <person name="Park R."/>
            <person name="Pearson M."/>
            <person name="Quesneville H."/>
            <person name="Rouhier N."/>
            <person name="Sakthikumar S."/>
            <person name="Salamov A.A."/>
            <person name="Schmutz J."/>
            <person name="Selles B."/>
            <person name="Shapiro H."/>
            <person name="Tanguay P."/>
            <person name="Tuskan G.A."/>
            <person name="Henrissat B."/>
            <person name="Van de Peer Y."/>
            <person name="Rouze P."/>
            <person name="Ellis J.G."/>
            <person name="Dodds P.N."/>
            <person name="Schein J.E."/>
            <person name="Zhong S."/>
            <person name="Hamelin R.C."/>
            <person name="Grigoriev I.V."/>
            <person name="Szabo L.J."/>
            <person name="Martin F."/>
        </authorList>
    </citation>
    <scope>NUCLEOTIDE SEQUENCE [LARGE SCALE GENOMIC DNA]</scope>
    <source>
        <strain evidence="3">98AG31 / pathotype 3-4-7</strain>
    </source>
</reference>
<name>F4R7F1_MELLP</name>